<gene>
    <name evidence="3" type="ORF">KOR42_32000</name>
</gene>
<evidence type="ECO:0000313" key="4">
    <source>
        <dbReference type="Proteomes" id="UP000317243"/>
    </source>
</evidence>
<proteinExistence type="predicted"/>
<feature type="region of interest" description="Disordered" evidence="2">
    <location>
        <begin position="195"/>
        <end position="242"/>
    </location>
</feature>
<accession>A0A5C5WMR5</accession>
<evidence type="ECO:0000256" key="2">
    <source>
        <dbReference type="SAM" id="MobiDB-lite"/>
    </source>
</evidence>
<protein>
    <submittedName>
        <fullName evidence="3">Uncharacterized protein</fullName>
    </submittedName>
</protein>
<keyword evidence="1" id="KW-0175">Coiled coil</keyword>
<reference evidence="3 4" key="1">
    <citation type="submission" date="2019-02" db="EMBL/GenBank/DDBJ databases">
        <title>Deep-cultivation of Planctomycetes and their phenomic and genomic characterization uncovers novel biology.</title>
        <authorList>
            <person name="Wiegand S."/>
            <person name="Jogler M."/>
            <person name="Boedeker C."/>
            <person name="Pinto D."/>
            <person name="Vollmers J."/>
            <person name="Rivas-Marin E."/>
            <person name="Kohn T."/>
            <person name="Peeters S.H."/>
            <person name="Heuer A."/>
            <person name="Rast P."/>
            <person name="Oberbeckmann S."/>
            <person name="Bunk B."/>
            <person name="Jeske O."/>
            <person name="Meyerdierks A."/>
            <person name="Storesund J.E."/>
            <person name="Kallscheuer N."/>
            <person name="Luecker S."/>
            <person name="Lage O.M."/>
            <person name="Pohl T."/>
            <person name="Merkel B.J."/>
            <person name="Hornburger P."/>
            <person name="Mueller R.-W."/>
            <person name="Bruemmer F."/>
            <person name="Labrenz M."/>
            <person name="Spormann A.M."/>
            <person name="Op Den Camp H."/>
            <person name="Overmann J."/>
            <person name="Amann R."/>
            <person name="Jetten M.S.M."/>
            <person name="Mascher T."/>
            <person name="Medema M.H."/>
            <person name="Devos D.P."/>
            <person name="Kaster A.-K."/>
            <person name="Ovreas L."/>
            <person name="Rohde M."/>
            <person name="Galperin M.Y."/>
            <person name="Jogler C."/>
        </authorList>
    </citation>
    <scope>NUCLEOTIDE SEQUENCE [LARGE SCALE GENOMIC DNA]</scope>
    <source>
        <strain evidence="3 4">KOR42</strain>
    </source>
</reference>
<keyword evidence="4" id="KW-1185">Reference proteome</keyword>
<name>A0A5C5WMR5_9PLAN</name>
<evidence type="ECO:0000256" key="1">
    <source>
        <dbReference type="SAM" id="Coils"/>
    </source>
</evidence>
<evidence type="ECO:0000313" key="3">
    <source>
        <dbReference type="EMBL" id="TWT51918.1"/>
    </source>
</evidence>
<feature type="coiled-coil region" evidence="1">
    <location>
        <begin position="157"/>
        <end position="191"/>
    </location>
</feature>
<feature type="region of interest" description="Disordered" evidence="2">
    <location>
        <begin position="118"/>
        <end position="137"/>
    </location>
</feature>
<sequence>MARVMHGATDGSRTRGFNSGGHWGVILPWMPAAPALGWLRSDSPPAMDQHLTVKEATKLTGKSESTIKRLIHVITADVAHEDRNSIHPAHDELERLRDAGEPYVWKIDRMLLLKRYPQEPQAEEGSDRTDETDAATASENQLVDSLRERLLSQDDQIQTFKTQLDRKDGQIDNLNERMRETNILMKELQQKLAIAAPTAPAEPSIPIDAEPATNSPSNTSEKQSSTMEKHLPTIAGWFRSKK</sequence>
<dbReference type="Gene3D" id="1.20.5.730">
    <property type="entry name" value="Single helix bin"/>
    <property type="match status" value="1"/>
</dbReference>
<dbReference type="AlphaFoldDB" id="A0A5C5WMR5"/>
<organism evidence="3 4">
    <name type="scientific">Thalassoglobus neptunius</name>
    <dbReference type="NCBI Taxonomy" id="1938619"/>
    <lineage>
        <taxon>Bacteria</taxon>
        <taxon>Pseudomonadati</taxon>
        <taxon>Planctomycetota</taxon>
        <taxon>Planctomycetia</taxon>
        <taxon>Planctomycetales</taxon>
        <taxon>Planctomycetaceae</taxon>
        <taxon>Thalassoglobus</taxon>
    </lineage>
</organism>
<dbReference type="EMBL" id="SIHI01000009">
    <property type="protein sequence ID" value="TWT51918.1"/>
    <property type="molecule type" value="Genomic_DNA"/>
</dbReference>
<feature type="compositionally biased region" description="Polar residues" evidence="2">
    <location>
        <begin position="212"/>
        <end position="226"/>
    </location>
</feature>
<comment type="caution">
    <text evidence="3">The sequence shown here is derived from an EMBL/GenBank/DDBJ whole genome shotgun (WGS) entry which is preliminary data.</text>
</comment>
<dbReference type="Proteomes" id="UP000317243">
    <property type="component" value="Unassembled WGS sequence"/>
</dbReference>